<dbReference type="InterPro" id="IPR036390">
    <property type="entry name" value="WH_DNA-bd_sf"/>
</dbReference>
<dbReference type="EMBL" id="JAPDNT010000017">
    <property type="protein sequence ID" value="MCW3476287.1"/>
    <property type="molecule type" value="Genomic_DNA"/>
</dbReference>
<dbReference type="InterPro" id="IPR036388">
    <property type="entry name" value="WH-like_DNA-bd_sf"/>
</dbReference>
<evidence type="ECO:0000256" key="1">
    <source>
        <dbReference type="SAM" id="MobiDB-lite"/>
    </source>
</evidence>
<evidence type="ECO:0000313" key="3">
    <source>
        <dbReference type="Proteomes" id="UP001165679"/>
    </source>
</evidence>
<reference evidence="2" key="2">
    <citation type="submission" date="2022-10" db="EMBL/GenBank/DDBJ databases">
        <authorList>
            <person name="Trinh H.N."/>
        </authorList>
    </citation>
    <scope>NUCLEOTIDE SEQUENCE</scope>
    <source>
        <strain evidence="2">RN2-1</strain>
    </source>
</reference>
<keyword evidence="3" id="KW-1185">Reference proteome</keyword>
<feature type="region of interest" description="Disordered" evidence="1">
    <location>
        <begin position="153"/>
        <end position="209"/>
    </location>
</feature>
<sequence>MQKQVMFAFSSKYALALYEMVQKRGNLKFKTSEEFPVERFRALLGVDPGKLEAFKSFKQRAIDPAVLEVNGLGEFGCKVEPSAYAGRKVTTVRLSWWAKNMDERKHALNELRFSRVGRRARLKGEVVTVATAGLPLASPQDVALARLASSERIEAPHPKMLPSGRLKGQGDQRSQRPHPNLLPSDGPKGERGQSPAPPHTNLLPSGGSRLTESQLQRFRRDFAGLDIPWLEREFREWVAEQDEPRDYAAAFYGFMKKKKAEM</sequence>
<gene>
    <name evidence="2" type="ORF">OL599_17065</name>
</gene>
<name>A0AA41YPQ5_9PROT</name>
<dbReference type="AlphaFoldDB" id="A0AA41YPQ5"/>
<dbReference type="Pfam" id="PF21205">
    <property type="entry name" value="Rep3_C"/>
    <property type="match status" value="1"/>
</dbReference>
<dbReference type="Proteomes" id="UP001165679">
    <property type="component" value="Unassembled WGS sequence"/>
</dbReference>
<comment type="caution">
    <text evidence="2">The sequence shown here is derived from an EMBL/GenBank/DDBJ whole genome shotgun (WGS) entry which is preliminary data.</text>
</comment>
<protein>
    <submittedName>
        <fullName evidence="2">Replication initiation protein</fullName>
    </submittedName>
</protein>
<dbReference type="Gene3D" id="1.10.10.10">
    <property type="entry name" value="Winged helix-like DNA-binding domain superfamily/Winged helix DNA-binding domain"/>
    <property type="match status" value="1"/>
</dbReference>
<dbReference type="SUPFAM" id="SSF46785">
    <property type="entry name" value="Winged helix' DNA-binding domain"/>
    <property type="match status" value="1"/>
</dbReference>
<organism evidence="2 3">
    <name type="scientific">Limobrevibacterium gyesilva</name>
    <dbReference type="NCBI Taxonomy" id="2991712"/>
    <lineage>
        <taxon>Bacteria</taxon>
        <taxon>Pseudomonadati</taxon>
        <taxon>Pseudomonadota</taxon>
        <taxon>Alphaproteobacteria</taxon>
        <taxon>Acetobacterales</taxon>
        <taxon>Acetobacteraceae</taxon>
        <taxon>Limobrevibacterium</taxon>
    </lineage>
</organism>
<accession>A0AA41YPQ5</accession>
<evidence type="ECO:0000313" key="2">
    <source>
        <dbReference type="EMBL" id="MCW3476287.1"/>
    </source>
</evidence>
<reference evidence="2" key="1">
    <citation type="submission" date="2022-09" db="EMBL/GenBank/DDBJ databases">
        <title>Rhodovastum sp. nov. RN2-1 isolated from soil in Seongnam, South Korea.</title>
        <authorList>
            <person name="Le N.T."/>
        </authorList>
    </citation>
    <scope>NUCLEOTIDE SEQUENCE</scope>
    <source>
        <strain evidence="2">RN2-1</strain>
    </source>
</reference>
<proteinExistence type="predicted"/>